<dbReference type="GeneID" id="5469920"/>
<proteinExistence type="predicted"/>
<dbReference type="KEGG" id="vg:5469920"/>
<dbReference type="EMBL" id="DQ890022">
    <property type="protein sequence ID" value="ABT16098.1"/>
    <property type="molecule type" value="Genomic_DNA"/>
</dbReference>
<dbReference type="Proteomes" id="UP000204095">
    <property type="component" value="Segment"/>
</dbReference>
<organismHost>
    <name type="scientific">Paramecium bursaria</name>
    <dbReference type="NCBI Taxonomy" id="74790"/>
</organismHost>
<gene>
    <name evidence="1" type="primary">n813L</name>
    <name evidence="1" type="ORF">FR483_n813L</name>
</gene>
<evidence type="ECO:0000313" key="2">
    <source>
        <dbReference type="Proteomes" id="UP000204095"/>
    </source>
</evidence>
<organism evidence="1 2">
    <name type="scientific">Paramecium bursaria Chlorella virus FR483</name>
    <name type="common">PBCV-FR483</name>
    <dbReference type="NCBI Taxonomy" id="399781"/>
    <lineage>
        <taxon>Viruses</taxon>
        <taxon>Varidnaviria</taxon>
        <taxon>Bamfordvirae</taxon>
        <taxon>Nucleocytoviricota</taxon>
        <taxon>Megaviricetes</taxon>
        <taxon>Algavirales</taxon>
        <taxon>Phycodnaviridae</taxon>
        <taxon>Chlorovirus</taxon>
        <taxon>Chlorovirus conductrix</taxon>
        <taxon>Paramecium bursaria Chlorella virus A1</taxon>
    </lineage>
</organism>
<sequence length="76" mass="9037">MRICQRKHLIIDNFTLCEIHTAFKCLFLGRNKHVYVQVVVCTRRTYVPHCVDFTINADFLVFKSFIHIMGHRNDVL</sequence>
<evidence type="ECO:0000313" key="1">
    <source>
        <dbReference type="EMBL" id="ABT16098.1"/>
    </source>
</evidence>
<reference evidence="1 2" key="1">
    <citation type="journal article" date="2007" name="Virology">
        <title>Sequence and annotation of the 314-kb MT325 and the 321-kb FR483 viruses that infect Chlorella Pbi.</title>
        <authorList>
            <person name="Fitzgerald L.A."/>
            <person name="Graves M.V."/>
            <person name="Li X."/>
            <person name="Feldblyum T."/>
            <person name="Hartigan J."/>
            <person name="Van Etten J.L."/>
        </authorList>
    </citation>
    <scope>NUCLEOTIDE SEQUENCE [LARGE SCALE GENOMIC DNA]</scope>
    <source>
        <strain evidence="1 2">FR483</strain>
    </source>
</reference>
<dbReference type="RefSeq" id="YP_001426445.1">
    <property type="nucleotide sequence ID" value="NC_008603.1"/>
</dbReference>
<name>A7J8G7_PBCVF</name>
<accession>A7J8G7</accession>
<protein>
    <submittedName>
        <fullName evidence="1">Uncharacterized protein n813L</fullName>
    </submittedName>
</protein>